<dbReference type="Pfam" id="PF12745">
    <property type="entry name" value="HGTP_anticodon2"/>
    <property type="match status" value="1"/>
</dbReference>
<dbReference type="InterPro" id="IPR016255">
    <property type="entry name" value="Gcn2"/>
</dbReference>
<dbReference type="SMART" id="SM00591">
    <property type="entry name" value="RWD"/>
    <property type="match status" value="1"/>
</dbReference>
<evidence type="ECO:0000259" key="15">
    <source>
        <dbReference type="PROSITE" id="PS50908"/>
    </source>
</evidence>
<feature type="region of interest" description="Disordered" evidence="13">
    <location>
        <begin position="521"/>
        <end position="543"/>
    </location>
</feature>
<proteinExistence type="inferred from homology"/>
<evidence type="ECO:0000259" key="14">
    <source>
        <dbReference type="PROSITE" id="PS50011"/>
    </source>
</evidence>
<dbReference type="PANTHER" id="PTHR11042:SF136">
    <property type="entry name" value="EIF-2-ALPHA KINASE GCN2"/>
    <property type="match status" value="1"/>
</dbReference>
<feature type="compositionally biased region" description="Polar residues" evidence="13">
    <location>
        <begin position="1441"/>
        <end position="1450"/>
    </location>
</feature>
<dbReference type="SUPFAM" id="SSF54495">
    <property type="entry name" value="UBC-like"/>
    <property type="match status" value="1"/>
</dbReference>
<feature type="binding site" evidence="12">
    <location>
        <position position="583"/>
    </location>
    <ligand>
        <name>ATP</name>
        <dbReference type="ChEBI" id="CHEBI:30616"/>
    </ligand>
</feature>
<evidence type="ECO:0000256" key="9">
    <source>
        <dbReference type="ARBA" id="ARBA00048679"/>
    </source>
</evidence>
<dbReference type="Gene3D" id="3.10.110.10">
    <property type="entry name" value="Ubiquitin Conjugating Enzyme"/>
    <property type="match status" value="1"/>
</dbReference>
<dbReference type="FunFam" id="3.30.930.10:FF:000074">
    <property type="entry name" value="Serine/threonine-protein kinase gcn2"/>
    <property type="match status" value="1"/>
</dbReference>
<dbReference type="InterPro" id="IPR024435">
    <property type="entry name" value="HisRS-related_dom"/>
</dbReference>
<evidence type="ECO:0000256" key="6">
    <source>
        <dbReference type="ARBA" id="ARBA00022840"/>
    </source>
</evidence>
<organism evidence="16 17">
    <name type="scientific">Lasallia pustulata</name>
    <dbReference type="NCBI Taxonomy" id="136370"/>
    <lineage>
        <taxon>Eukaryota</taxon>
        <taxon>Fungi</taxon>
        <taxon>Dikarya</taxon>
        <taxon>Ascomycota</taxon>
        <taxon>Pezizomycotina</taxon>
        <taxon>Lecanoromycetes</taxon>
        <taxon>OSLEUM clade</taxon>
        <taxon>Umbilicariomycetidae</taxon>
        <taxon>Umbilicariales</taxon>
        <taxon>Umbilicariaceae</taxon>
        <taxon>Lasallia</taxon>
    </lineage>
</organism>
<feature type="domain" description="Protein kinase" evidence="14">
    <location>
        <begin position="191"/>
        <end position="503"/>
    </location>
</feature>
<dbReference type="Gene3D" id="3.30.930.10">
    <property type="entry name" value="Bira Bifunctional Protein, Domain 2"/>
    <property type="match status" value="1"/>
</dbReference>
<feature type="region of interest" description="Disordered" evidence="13">
    <location>
        <begin position="622"/>
        <end position="641"/>
    </location>
</feature>
<dbReference type="InterPro" id="IPR050339">
    <property type="entry name" value="CC_SR_Kinase"/>
</dbReference>
<reference evidence="17" key="1">
    <citation type="submission" date="2017-03" db="EMBL/GenBank/DDBJ databases">
        <authorList>
            <person name="Sharma R."/>
            <person name="Thines M."/>
        </authorList>
    </citation>
    <scope>NUCLEOTIDE SEQUENCE [LARGE SCALE GENOMIC DNA]</scope>
</reference>
<keyword evidence="6 11" id="KW-0067">ATP-binding</keyword>
<dbReference type="PROSITE" id="PS50011">
    <property type="entry name" value="PROTEIN_KINASE_DOM"/>
    <property type="match status" value="2"/>
</dbReference>
<dbReference type="InterPro" id="IPR000719">
    <property type="entry name" value="Prot_kinase_dom"/>
</dbReference>
<keyword evidence="2" id="KW-0723">Serine/threonine-protein kinase</keyword>
<dbReference type="PANTHER" id="PTHR11042">
    <property type="entry name" value="EUKARYOTIC TRANSLATION INITIATION FACTOR 2-ALPHA KINASE EIF2-ALPHA KINASE -RELATED"/>
    <property type="match status" value="1"/>
</dbReference>
<dbReference type="PROSITE" id="PS00108">
    <property type="entry name" value="PROTEIN_KINASE_ST"/>
    <property type="match status" value="1"/>
</dbReference>
<evidence type="ECO:0000256" key="1">
    <source>
        <dbReference type="ARBA" id="ARBA00012513"/>
    </source>
</evidence>
<dbReference type="InterPro" id="IPR008271">
    <property type="entry name" value="Ser/Thr_kinase_AS"/>
</dbReference>
<dbReference type="EMBL" id="FWEW01003236">
    <property type="protein sequence ID" value="SLM38970.1"/>
    <property type="molecule type" value="Genomic_DNA"/>
</dbReference>
<keyword evidence="4 11" id="KW-0547">Nucleotide-binding</keyword>
<feature type="active site" description="Proton acceptor" evidence="10">
    <location>
        <position position="786"/>
    </location>
</feature>
<keyword evidence="5 16" id="KW-0418">Kinase</keyword>
<keyword evidence="17" id="KW-1185">Reference proteome</keyword>
<evidence type="ECO:0000313" key="17">
    <source>
        <dbReference type="Proteomes" id="UP000192927"/>
    </source>
</evidence>
<dbReference type="SUPFAM" id="SSF56112">
    <property type="entry name" value="Protein kinase-like (PK-like)"/>
    <property type="match status" value="2"/>
</dbReference>
<dbReference type="GO" id="GO:0000077">
    <property type="term" value="P:DNA damage checkpoint signaling"/>
    <property type="evidence" value="ECO:0007669"/>
    <property type="project" value="InterPro"/>
</dbReference>
<evidence type="ECO:0000256" key="11">
    <source>
        <dbReference type="PIRSR" id="PIRSR000660-2"/>
    </source>
</evidence>
<accession>A0A1W5D7J9</accession>
<dbReference type="PIRSF" id="PIRSF000660">
    <property type="entry name" value="Ser/Thr_PK_GCN2"/>
    <property type="match status" value="1"/>
</dbReference>
<feature type="region of interest" description="Disordered" evidence="13">
    <location>
        <begin position="1420"/>
        <end position="1454"/>
    </location>
</feature>
<dbReference type="GO" id="GO:0004694">
    <property type="term" value="F:eukaryotic translation initiation factor 2alpha kinase activity"/>
    <property type="evidence" value="ECO:0007669"/>
    <property type="project" value="InterPro"/>
</dbReference>
<dbReference type="InterPro" id="IPR016135">
    <property type="entry name" value="UBQ-conjugating_enzyme/RWD"/>
</dbReference>
<feature type="compositionally biased region" description="Basic and acidic residues" evidence="13">
    <location>
        <begin position="695"/>
        <end position="704"/>
    </location>
</feature>
<evidence type="ECO:0000256" key="5">
    <source>
        <dbReference type="ARBA" id="ARBA00022777"/>
    </source>
</evidence>
<feature type="compositionally biased region" description="Acidic residues" evidence="13">
    <location>
        <begin position="682"/>
        <end position="694"/>
    </location>
</feature>
<feature type="binding site" evidence="11">
    <location>
        <begin position="559"/>
        <end position="567"/>
    </location>
    <ligand>
        <name>ATP</name>
        <dbReference type="ChEBI" id="CHEBI:30616"/>
    </ligand>
</feature>
<dbReference type="Pfam" id="PF13393">
    <property type="entry name" value="tRNA-synt_His"/>
    <property type="match status" value="1"/>
</dbReference>
<dbReference type="PROSITE" id="PS00107">
    <property type="entry name" value="PROTEIN_KINASE_ATP"/>
    <property type="match status" value="1"/>
</dbReference>
<feature type="region of interest" description="Disordered" evidence="13">
    <location>
        <begin position="670"/>
        <end position="727"/>
    </location>
</feature>
<sequence>MAPKTTDYSEIQRNEIEALRSIYMEDFTEDAVKAGAWNKTTDRSLRLRLKPLSGEHDEVTVTLMISLPATYPKTLPKVNVSYGEGVRPKAKVAVDQLLSAKPKTLLGSEMIFELAGSIQDILEDAAQLEGQSVPTLDEERVSQEATAIKLAQEAQQQKLKEQRDACAEEERALFRMVEQEQARLAAKRRSKPPAAAEGSMVEEEVFEGTQFDQSITIKTLEGKSINLRTVDRKVKFCKGPVTNISTVHPAGSQEDSPPFLLLRESVLEFPENENDTKKGIQVLESKLEDVMRLSSHPNVYKPLSFRILRGVAEDSSKSAGWTISVLTEFAIKGSLRGLLEIVGTLGVDSTFRSWAIQLIEALDFCHRNGIVHGRVRLQNILLDRAETATTIVRLSEGAYQQQLHLLKGQREIDPSAASAFWSAPELGTNLHGNLVSATDIWDLGVVFLQMLFGLDVQKQYPSPTALIEDLSLSDSLEDLLRQMFRADAKKRPTAFDLLPCEFLRNNDPVLEQRPWPSASRKLSSASFTPSKTPRVRHDSTNFSTSSSRYAHDFVEAGRLGRGGFGEVVRARNKLDGHFYAVKKITQTSASALSGVLSEIILLSRLNHPNVVRYFTAWIEDEGPREESQRPTCSSKDESVSALEDSDIEFGHSTGGLDFISSSGFPKVEFGYDSGEDVSSSEAIEDDGWSSEEDTEEHRGPHGGEQRQGPGTGSTGANGRLGHKRSFSHVQSTRTTLFIQMEYCENKTLRDIIKGDLCTNNEECWRLFRQILEGLAHIHKNGIIHRDLKPENIFIDVSNNVRIGDFGLARPGEFQALNNPPATDSVHPELTKSVGTAFYVAPEVRSSSGGIYNEKADMYSLGIILFEMCVPLKTGMERVQTLSQIREKNYSLPSLFEDPEKSTQGDIINSLISHKPAERPTSSELLRSGKVPVQIEDETIRTALRGISDTTSPYYSKLMDAIFSQPTSDLTVKDHTYEIATLPKLAVDDLILQRMVKDKLSTVFRRHGAVETSRPILLPYSAYYSNTAVRLLDSSGTVVQLPYDLTLPNARILAKQPSQGQKTYAFGDVYRDAPAGGHPRSHGEVDFDIVSYDNFDLALREAETIKVIDEVIDAFPSLGAVQMCYHINHSRLLDCILDLCSIDTLKRPAVKETISKLHIGQWTWAKVRNELRSPSLAVASTSLDDLMRFDFRDTYEKAIPRLRSIFPSTEDLDPIFSHLQAVVTYLRRFNVKRKVYINPLSSFNDKFYQGNLLFQCIYDSKRRDVFAAGGRYDRLIQTYQTSTRNSNRHAVGFNLGCEKLFSSMSRYLRNLGKSFMKGSEEEPGTQWYLRRCDVLVDSFDATTLRSTGIKVLGELWAHDISAELSIDSQLSDNSSHQNKEVREGYSWIVTIKQDKQFKVRSMINKDEQDIRSSDLISHLRSEIRERDRHEGRPSERTKLLRQASQPDSANLLSDREPNVQVLVSQKGKRGSRRNVVEDAQTRTQELVRSFLDGPIAAIEVKDDLFDGIRNTRLSDPDSWRRFIQGAPLADRTYLGQVHSMLTEMAGDAQLAARNAFIYNFRTRACILYDLGRLP</sequence>
<dbReference type="GO" id="GO:0005524">
    <property type="term" value="F:ATP binding"/>
    <property type="evidence" value="ECO:0007669"/>
    <property type="project" value="UniProtKB-UniRule"/>
</dbReference>
<keyword evidence="3" id="KW-0808">Transferase</keyword>
<evidence type="ECO:0000256" key="4">
    <source>
        <dbReference type="ARBA" id="ARBA00022741"/>
    </source>
</evidence>
<dbReference type="Gene3D" id="3.30.200.20">
    <property type="entry name" value="Phosphorylase Kinase, domain 1"/>
    <property type="match status" value="1"/>
</dbReference>
<protein>
    <recommendedName>
        <fullName evidence="1">non-specific serine/threonine protein kinase</fullName>
        <ecNumber evidence="1">2.7.11.1</ecNumber>
    </recommendedName>
</protein>
<comment type="similarity">
    <text evidence="7">Belongs to the protein kinase superfamily. Ser/Thr protein kinase family. GCN2 subfamily.</text>
</comment>
<dbReference type="InterPro" id="IPR041715">
    <property type="entry name" value="HisRS-like_core"/>
</dbReference>
<dbReference type="CDD" id="cd23823">
    <property type="entry name" value="RWD_GCN2"/>
    <property type="match status" value="1"/>
</dbReference>
<feature type="domain" description="Protein kinase" evidence="14">
    <location>
        <begin position="553"/>
        <end position="939"/>
    </location>
</feature>
<dbReference type="CDD" id="cd14012">
    <property type="entry name" value="PK_eIF2AK_GCN2_rpt1"/>
    <property type="match status" value="1"/>
</dbReference>
<dbReference type="FunFam" id="3.30.200.20:FF:000379">
    <property type="entry name" value="eIF-2-alpha kinase GCN2"/>
    <property type="match status" value="1"/>
</dbReference>
<evidence type="ECO:0000256" key="10">
    <source>
        <dbReference type="PIRSR" id="PIRSR000660-1"/>
    </source>
</evidence>
<dbReference type="SMART" id="SM00220">
    <property type="entry name" value="S_TKc"/>
    <property type="match status" value="1"/>
</dbReference>
<evidence type="ECO:0000256" key="7">
    <source>
        <dbReference type="ARBA" id="ARBA00037982"/>
    </source>
</evidence>
<dbReference type="InterPro" id="IPR017441">
    <property type="entry name" value="Protein_kinase_ATP_BS"/>
</dbReference>
<comment type="catalytic activity">
    <reaction evidence="9">
        <text>L-seryl-[protein] + ATP = O-phospho-L-seryl-[protein] + ADP + H(+)</text>
        <dbReference type="Rhea" id="RHEA:17989"/>
        <dbReference type="Rhea" id="RHEA-COMP:9863"/>
        <dbReference type="Rhea" id="RHEA-COMP:11604"/>
        <dbReference type="ChEBI" id="CHEBI:15378"/>
        <dbReference type="ChEBI" id="CHEBI:29999"/>
        <dbReference type="ChEBI" id="CHEBI:30616"/>
        <dbReference type="ChEBI" id="CHEBI:83421"/>
        <dbReference type="ChEBI" id="CHEBI:456216"/>
        <dbReference type="EC" id="2.7.11.1"/>
    </reaction>
</comment>
<evidence type="ECO:0000256" key="12">
    <source>
        <dbReference type="PROSITE-ProRule" id="PRU10141"/>
    </source>
</evidence>
<feature type="domain" description="RWD" evidence="15">
    <location>
        <begin position="14"/>
        <end position="125"/>
    </location>
</feature>
<dbReference type="FunFam" id="1.10.510.10:FF:000821">
    <property type="entry name" value="Serine/threonine-protein kinase gcn2"/>
    <property type="match status" value="1"/>
</dbReference>
<dbReference type="InterPro" id="IPR036621">
    <property type="entry name" value="Anticodon-bd_dom_sf"/>
</dbReference>
<comment type="catalytic activity">
    <reaction evidence="8">
        <text>L-threonyl-[protein] + ATP = O-phospho-L-threonyl-[protein] + ADP + H(+)</text>
        <dbReference type="Rhea" id="RHEA:46608"/>
        <dbReference type="Rhea" id="RHEA-COMP:11060"/>
        <dbReference type="Rhea" id="RHEA-COMP:11605"/>
        <dbReference type="ChEBI" id="CHEBI:15378"/>
        <dbReference type="ChEBI" id="CHEBI:30013"/>
        <dbReference type="ChEBI" id="CHEBI:30616"/>
        <dbReference type="ChEBI" id="CHEBI:61977"/>
        <dbReference type="ChEBI" id="CHEBI:456216"/>
        <dbReference type="EC" id="2.7.11.1"/>
    </reaction>
</comment>
<dbReference type="SUPFAM" id="SSF55681">
    <property type="entry name" value="Class II aaRS and biotin synthetases"/>
    <property type="match status" value="1"/>
</dbReference>
<dbReference type="FunFam" id="3.10.110.10:FF:000050">
    <property type="entry name" value="eIF-2-alpha kinase GCN2"/>
    <property type="match status" value="1"/>
</dbReference>
<name>A0A1W5D7J9_9LECA</name>
<dbReference type="CDD" id="cd14046">
    <property type="entry name" value="STKc_EIF2AK4_GCN2_rpt2"/>
    <property type="match status" value="1"/>
</dbReference>
<dbReference type="InterPro" id="IPR011009">
    <property type="entry name" value="Kinase-like_dom_sf"/>
</dbReference>
<dbReference type="InterPro" id="IPR006575">
    <property type="entry name" value="RWD_dom"/>
</dbReference>
<feature type="compositionally biased region" description="Basic and acidic residues" evidence="13">
    <location>
        <begin position="624"/>
        <end position="638"/>
    </location>
</feature>
<dbReference type="Pfam" id="PF00069">
    <property type="entry name" value="Pkinase"/>
    <property type="match status" value="3"/>
</dbReference>
<dbReference type="GO" id="GO:0005737">
    <property type="term" value="C:cytoplasm"/>
    <property type="evidence" value="ECO:0007669"/>
    <property type="project" value="TreeGrafter"/>
</dbReference>
<dbReference type="Proteomes" id="UP000192927">
    <property type="component" value="Unassembled WGS sequence"/>
</dbReference>
<dbReference type="EC" id="2.7.11.1" evidence="1"/>
<feature type="compositionally biased region" description="Polar residues" evidence="13">
    <location>
        <begin position="521"/>
        <end position="531"/>
    </location>
</feature>
<feature type="binding site" evidence="11">
    <location>
        <position position="582"/>
    </location>
    <ligand>
        <name>ATP</name>
        <dbReference type="ChEBI" id="CHEBI:30616"/>
    </ligand>
</feature>
<evidence type="ECO:0000256" key="8">
    <source>
        <dbReference type="ARBA" id="ARBA00047899"/>
    </source>
</evidence>
<dbReference type="Gene3D" id="1.10.510.10">
    <property type="entry name" value="Transferase(Phosphotransferase) domain 1"/>
    <property type="match status" value="2"/>
</dbReference>
<dbReference type="Pfam" id="PF05773">
    <property type="entry name" value="RWD"/>
    <property type="match status" value="1"/>
</dbReference>
<evidence type="ECO:0000313" key="16">
    <source>
        <dbReference type="EMBL" id="SLM38970.1"/>
    </source>
</evidence>
<dbReference type="InterPro" id="IPR045864">
    <property type="entry name" value="aa-tRNA-synth_II/BPL/LPL"/>
</dbReference>
<dbReference type="PROSITE" id="PS50908">
    <property type="entry name" value="RWD"/>
    <property type="match status" value="1"/>
</dbReference>
<evidence type="ECO:0000256" key="2">
    <source>
        <dbReference type="ARBA" id="ARBA00022527"/>
    </source>
</evidence>
<evidence type="ECO:0000256" key="3">
    <source>
        <dbReference type="ARBA" id="ARBA00022679"/>
    </source>
</evidence>
<dbReference type="Gene3D" id="3.40.50.800">
    <property type="entry name" value="Anticodon-binding domain"/>
    <property type="match status" value="1"/>
</dbReference>
<dbReference type="GO" id="GO:0009893">
    <property type="term" value="P:positive regulation of metabolic process"/>
    <property type="evidence" value="ECO:0007669"/>
    <property type="project" value="UniProtKB-ARBA"/>
</dbReference>
<dbReference type="GO" id="GO:0005634">
    <property type="term" value="C:nucleus"/>
    <property type="evidence" value="ECO:0007669"/>
    <property type="project" value="TreeGrafter"/>
</dbReference>
<evidence type="ECO:0000256" key="13">
    <source>
        <dbReference type="SAM" id="MobiDB-lite"/>
    </source>
</evidence>
<feature type="compositionally biased region" description="Basic and acidic residues" evidence="13">
    <location>
        <begin position="1420"/>
        <end position="1437"/>
    </location>
</feature>